<reference evidence="2 3" key="1">
    <citation type="submission" date="2018-07" db="EMBL/GenBank/DDBJ databases">
        <title>The genomes of Aspergillus section Nigri reveals drivers in fungal speciation.</title>
        <authorList>
            <consortium name="DOE Joint Genome Institute"/>
            <person name="Vesth T.C."/>
            <person name="Nybo J."/>
            <person name="Theobald S."/>
            <person name="Brandl J."/>
            <person name="Frisvad J.C."/>
            <person name="Nielsen K.F."/>
            <person name="Lyhne E.K."/>
            <person name="Kogle M.E."/>
            <person name="Kuo A."/>
            <person name="Riley R."/>
            <person name="Clum A."/>
            <person name="Nolan M."/>
            <person name="Lipzen A."/>
            <person name="Salamov A."/>
            <person name="Henrissat B."/>
            <person name="Wiebenga A."/>
            <person name="De vries R.P."/>
            <person name="Grigoriev I.V."/>
            <person name="Mortensen U.H."/>
            <person name="Andersen M.R."/>
            <person name="Baker S.E."/>
        </authorList>
    </citation>
    <scope>NUCLEOTIDE SEQUENCE [LARGE SCALE GENOMIC DNA]</scope>
    <source>
        <strain evidence="2 3">CBS 139.54b</strain>
    </source>
</reference>
<evidence type="ECO:0000313" key="3">
    <source>
        <dbReference type="Proteomes" id="UP000253729"/>
    </source>
</evidence>
<evidence type="ECO:0000313" key="2">
    <source>
        <dbReference type="EMBL" id="RDH34193.1"/>
    </source>
</evidence>
<protein>
    <submittedName>
        <fullName evidence="2">Uncharacterized protein</fullName>
    </submittedName>
</protein>
<evidence type="ECO:0000256" key="1">
    <source>
        <dbReference type="SAM" id="MobiDB-lite"/>
    </source>
</evidence>
<sequence>MHHRSNDPPRLDPFAPLSALSKPGSQSSGSQATQASLPVDLLIATSLSLPASPNALTVQHY</sequence>
<dbReference type="Proteomes" id="UP000253729">
    <property type="component" value="Unassembled WGS sequence"/>
</dbReference>
<dbReference type="AlphaFoldDB" id="A0A3F3Q4R4"/>
<name>A0A3F3Q4R4_9EURO</name>
<organism evidence="2 3">
    <name type="scientific">Aspergillus welwitschiae</name>
    <dbReference type="NCBI Taxonomy" id="1341132"/>
    <lineage>
        <taxon>Eukaryota</taxon>
        <taxon>Fungi</taxon>
        <taxon>Dikarya</taxon>
        <taxon>Ascomycota</taxon>
        <taxon>Pezizomycotina</taxon>
        <taxon>Eurotiomycetes</taxon>
        <taxon>Eurotiomycetidae</taxon>
        <taxon>Eurotiales</taxon>
        <taxon>Aspergillaceae</taxon>
        <taxon>Aspergillus</taxon>
        <taxon>Aspergillus subgen. Circumdati</taxon>
    </lineage>
</organism>
<dbReference type="EMBL" id="KZ852044">
    <property type="protein sequence ID" value="RDH34193.1"/>
    <property type="molecule type" value="Genomic_DNA"/>
</dbReference>
<dbReference type="GeneID" id="38134354"/>
<keyword evidence="3" id="KW-1185">Reference proteome</keyword>
<feature type="compositionally biased region" description="Basic and acidic residues" evidence="1">
    <location>
        <begin position="1"/>
        <end position="10"/>
    </location>
</feature>
<gene>
    <name evidence="2" type="ORF">BDQ94DRAFT_142264</name>
</gene>
<proteinExistence type="predicted"/>
<feature type="region of interest" description="Disordered" evidence="1">
    <location>
        <begin position="1"/>
        <end position="34"/>
    </location>
</feature>
<dbReference type="RefSeq" id="XP_026627215.1">
    <property type="nucleotide sequence ID" value="XM_026765998.1"/>
</dbReference>
<accession>A0A3F3Q4R4</accession>
<feature type="compositionally biased region" description="Low complexity" evidence="1">
    <location>
        <begin position="24"/>
        <end position="34"/>
    </location>
</feature>